<comment type="caution">
    <text evidence="9">The sequence shown here is derived from an EMBL/GenBank/DDBJ whole genome shotgun (WGS) entry which is preliminary data.</text>
</comment>
<keyword evidence="1 8" id="KW-0813">Transport</keyword>
<protein>
    <recommendedName>
        <fullName evidence="8">Putative manganese efflux pump MntP</fullName>
    </recommendedName>
</protein>
<organism evidence="9 10">
    <name type="scientific">Candidatus Daviesbacteria bacterium RIFCSPHIGHO2_01_FULL_41_23</name>
    <dbReference type="NCBI Taxonomy" id="1797764"/>
    <lineage>
        <taxon>Bacteria</taxon>
        <taxon>Candidatus Daviesiibacteriota</taxon>
    </lineage>
</organism>
<keyword evidence="6 8" id="KW-0472">Membrane</keyword>
<comment type="function">
    <text evidence="8">Probably functions as a manganese efflux pump.</text>
</comment>
<feature type="transmembrane region" description="Helical" evidence="8">
    <location>
        <begin position="105"/>
        <end position="124"/>
    </location>
</feature>
<feature type="transmembrane region" description="Helical" evidence="8">
    <location>
        <begin position="130"/>
        <end position="151"/>
    </location>
</feature>
<evidence type="ECO:0000256" key="1">
    <source>
        <dbReference type="ARBA" id="ARBA00022448"/>
    </source>
</evidence>
<dbReference type="InterPro" id="IPR003810">
    <property type="entry name" value="Mntp/YtaF"/>
</dbReference>
<dbReference type="Proteomes" id="UP000176336">
    <property type="component" value="Unassembled WGS sequence"/>
</dbReference>
<dbReference type="GO" id="GO:0005384">
    <property type="term" value="F:manganese ion transmembrane transporter activity"/>
    <property type="evidence" value="ECO:0007669"/>
    <property type="project" value="UniProtKB-UniRule"/>
</dbReference>
<sequence length="183" mass="19764">MGFFQVFLIAISLSLDAFSVSIVGGMKVRGFKHLHALRTATFFGGFQALMPVIGWLIGEVLRGFITGIDHWIAFGLLGIIGVKMIQDSLSSDTGEKKNILEIKTLFLLAIATSIDALVVGITLSLIKIPFILSISIIGLVTFVVCFLGFLFGEKLGSRFGKRIEILGGLVLIGIGTKILLEHL</sequence>
<dbReference type="Pfam" id="PF02659">
    <property type="entry name" value="Mntp"/>
    <property type="match status" value="1"/>
</dbReference>
<dbReference type="AlphaFoldDB" id="A0A1F5IR17"/>
<keyword evidence="2 8" id="KW-1003">Cell membrane</keyword>
<evidence type="ECO:0000313" key="9">
    <source>
        <dbReference type="EMBL" id="OGE18825.1"/>
    </source>
</evidence>
<comment type="similarity">
    <text evidence="8">Belongs to the MntP (TC 9.B.29) family.</text>
</comment>
<reference evidence="9 10" key="1">
    <citation type="journal article" date="2016" name="Nat. Commun.">
        <title>Thousands of microbial genomes shed light on interconnected biogeochemical processes in an aquifer system.</title>
        <authorList>
            <person name="Anantharaman K."/>
            <person name="Brown C.T."/>
            <person name="Hug L.A."/>
            <person name="Sharon I."/>
            <person name="Castelle C.J."/>
            <person name="Probst A.J."/>
            <person name="Thomas B.C."/>
            <person name="Singh A."/>
            <person name="Wilkins M.J."/>
            <person name="Karaoz U."/>
            <person name="Brodie E.L."/>
            <person name="Williams K.H."/>
            <person name="Hubbard S.S."/>
            <person name="Banfield J.F."/>
        </authorList>
    </citation>
    <scope>NUCLEOTIDE SEQUENCE [LARGE SCALE GENOMIC DNA]</scope>
</reference>
<evidence type="ECO:0000256" key="4">
    <source>
        <dbReference type="ARBA" id="ARBA00022989"/>
    </source>
</evidence>
<comment type="subcellular location">
    <subcellularLocation>
        <location evidence="8">Cell membrane</location>
        <topology evidence="8">Multi-pass membrane protein</topology>
    </subcellularLocation>
</comment>
<evidence type="ECO:0000256" key="2">
    <source>
        <dbReference type="ARBA" id="ARBA00022475"/>
    </source>
</evidence>
<keyword evidence="5 8" id="KW-0406">Ion transport</keyword>
<keyword evidence="7 8" id="KW-0464">Manganese</keyword>
<dbReference type="GO" id="GO:0005886">
    <property type="term" value="C:plasma membrane"/>
    <property type="evidence" value="ECO:0007669"/>
    <property type="project" value="UniProtKB-SubCell"/>
</dbReference>
<keyword evidence="3 8" id="KW-0812">Transmembrane</keyword>
<feature type="transmembrane region" description="Helical" evidence="8">
    <location>
        <begin position="64"/>
        <end position="85"/>
    </location>
</feature>
<accession>A0A1F5IR17</accession>
<dbReference type="InterPro" id="IPR022929">
    <property type="entry name" value="Put_MntP"/>
</dbReference>
<feature type="transmembrane region" description="Helical" evidence="8">
    <location>
        <begin position="6"/>
        <end position="24"/>
    </location>
</feature>
<dbReference type="HAMAP" id="MF_01521">
    <property type="entry name" value="MntP_pump"/>
    <property type="match status" value="1"/>
</dbReference>
<evidence type="ECO:0000256" key="6">
    <source>
        <dbReference type="ARBA" id="ARBA00023136"/>
    </source>
</evidence>
<gene>
    <name evidence="8" type="primary">mntP</name>
    <name evidence="9" type="ORF">A2871_02415</name>
</gene>
<dbReference type="EMBL" id="MFCR01000008">
    <property type="protein sequence ID" value="OGE18825.1"/>
    <property type="molecule type" value="Genomic_DNA"/>
</dbReference>
<dbReference type="PANTHER" id="PTHR35529">
    <property type="entry name" value="MANGANESE EFFLUX PUMP MNTP-RELATED"/>
    <property type="match status" value="1"/>
</dbReference>
<name>A0A1F5IR17_9BACT</name>
<proteinExistence type="inferred from homology"/>
<evidence type="ECO:0000256" key="8">
    <source>
        <dbReference type="HAMAP-Rule" id="MF_01521"/>
    </source>
</evidence>
<evidence type="ECO:0000256" key="3">
    <source>
        <dbReference type="ARBA" id="ARBA00022692"/>
    </source>
</evidence>
<feature type="transmembrane region" description="Helical" evidence="8">
    <location>
        <begin position="36"/>
        <end position="58"/>
    </location>
</feature>
<dbReference type="PANTHER" id="PTHR35529:SF1">
    <property type="entry name" value="MANGANESE EFFLUX PUMP MNTP-RELATED"/>
    <property type="match status" value="1"/>
</dbReference>
<evidence type="ECO:0000256" key="5">
    <source>
        <dbReference type="ARBA" id="ARBA00023065"/>
    </source>
</evidence>
<evidence type="ECO:0000256" key="7">
    <source>
        <dbReference type="ARBA" id="ARBA00023211"/>
    </source>
</evidence>
<evidence type="ECO:0000313" key="10">
    <source>
        <dbReference type="Proteomes" id="UP000176336"/>
    </source>
</evidence>
<keyword evidence="4 8" id="KW-1133">Transmembrane helix</keyword>